<evidence type="ECO:0000256" key="2">
    <source>
        <dbReference type="PIRSR" id="PIRSR620023-2"/>
    </source>
</evidence>
<dbReference type="NCBIfam" id="TIGR03590">
    <property type="entry name" value="PseG"/>
    <property type="match status" value="1"/>
</dbReference>
<dbReference type="SUPFAM" id="SSF53756">
    <property type="entry name" value="UDP-Glycosyltransferase/glycogen phosphorylase"/>
    <property type="match status" value="1"/>
</dbReference>
<name>A0A1T2L9R4_9GAMM</name>
<dbReference type="InterPro" id="IPR007235">
    <property type="entry name" value="Glyco_trans_28_C"/>
</dbReference>
<evidence type="ECO:0000259" key="3">
    <source>
        <dbReference type="Pfam" id="PF04101"/>
    </source>
</evidence>
<evidence type="ECO:0000313" key="4">
    <source>
        <dbReference type="EMBL" id="OOZ41831.1"/>
    </source>
</evidence>
<dbReference type="InterPro" id="IPR020023">
    <property type="entry name" value="PseG"/>
</dbReference>
<dbReference type="Gene3D" id="3.40.50.11190">
    <property type="match status" value="1"/>
</dbReference>
<feature type="binding site" evidence="2">
    <location>
        <position position="262"/>
    </location>
    <ligand>
        <name>substrate</name>
    </ligand>
</feature>
<keyword evidence="4" id="KW-0378">Hydrolase</keyword>
<dbReference type="EMBL" id="MPRL01000005">
    <property type="protein sequence ID" value="OOZ41831.1"/>
    <property type="molecule type" value="Genomic_DNA"/>
</dbReference>
<dbReference type="Pfam" id="PF04101">
    <property type="entry name" value="Glyco_tran_28_C"/>
    <property type="match status" value="1"/>
</dbReference>
<evidence type="ECO:0000256" key="1">
    <source>
        <dbReference type="PIRSR" id="PIRSR620023-1"/>
    </source>
</evidence>
<dbReference type="AlphaFoldDB" id="A0A1T2L9R4"/>
<dbReference type="GO" id="GO:0016787">
    <property type="term" value="F:hydrolase activity"/>
    <property type="evidence" value="ECO:0007669"/>
    <property type="project" value="UniProtKB-KW"/>
</dbReference>
<sequence length="346" mass="37204">MRRLIVRTDATDAVGLGHLTRSLALAGEARSIGCEVLGVGCLESDASRRAVDNVVDEWIDLPDREASHDSLTMLKLLIAERNPSWVVVDGYDFGYDYLCSVQSESKLLVIDDGARLENYCADLLLDQNVGAERRNYRLQGGGRVLLGAKYALLRAQFKGGAKVRTASLKARSQRVLVSLGGLSETGELLLVLQGLAQMSTPLDITCLTGASSETQATIEKGVVSIFSGRPHNLKLVPYRDEMASLMVWADVAVSAAGSICLEMACKGLPMLLMVLADNQAPIAAEFDRLGAGISLGWLDNDTPDRVTRVLTELLMDQQRLSLMGGGGLNYVDGAGASRVVKEMMGE</sequence>
<dbReference type="Proteomes" id="UP000191110">
    <property type="component" value="Unassembled WGS sequence"/>
</dbReference>
<dbReference type="Gene3D" id="3.40.50.2000">
    <property type="entry name" value="Glycogen Phosphorylase B"/>
    <property type="match status" value="1"/>
</dbReference>
<feature type="active site" description="Proton acceptor" evidence="1">
    <location>
        <position position="18"/>
    </location>
</feature>
<evidence type="ECO:0000313" key="5">
    <source>
        <dbReference type="Proteomes" id="UP000191110"/>
    </source>
</evidence>
<dbReference type="GO" id="GO:0016758">
    <property type="term" value="F:hexosyltransferase activity"/>
    <property type="evidence" value="ECO:0007669"/>
    <property type="project" value="InterPro"/>
</dbReference>
<feature type="binding site" evidence="2">
    <location>
        <position position="154"/>
    </location>
    <ligand>
        <name>substrate</name>
    </ligand>
</feature>
<comment type="caution">
    <text evidence="4">The sequence shown here is derived from an EMBL/GenBank/DDBJ whole genome shotgun (WGS) entry which is preliminary data.</text>
</comment>
<accession>A0A1T2L9R4</accession>
<gene>
    <name evidence="4" type="ORF">BOW53_02190</name>
</gene>
<organism evidence="4 5">
    <name type="scientific">Solemya pervernicosa gill symbiont</name>
    <dbReference type="NCBI Taxonomy" id="642797"/>
    <lineage>
        <taxon>Bacteria</taxon>
        <taxon>Pseudomonadati</taxon>
        <taxon>Pseudomonadota</taxon>
        <taxon>Gammaproteobacteria</taxon>
        <taxon>sulfur-oxidizing symbionts</taxon>
    </lineage>
</organism>
<proteinExistence type="predicted"/>
<protein>
    <submittedName>
        <fullName evidence="4">UDP-2,4-diacetamido-2,4, 6-trideoxy-beta-L-altropyranose hydrolase</fullName>
    </submittedName>
</protein>
<keyword evidence="5" id="KW-1185">Reference proteome</keyword>
<feature type="domain" description="Glycosyl transferase family 28 C-terminal" evidence="3">
    <location>
        <begin position="199"/>
        <end position="320"/>
    </location>
</feature>
<reference evidence="4 5" key="1">
    <citation type="submission" date="2016-11" db="EMBL/GenBank/DDBJ databases">
        <title>Mixed transmission modes and dynamic genome evolution in an obligate animal-bacterial symbiosis.</title>
        <authorList>
            <person name="Russell S.L."/>
            <person name="Corbett-Detig R.B."/>
            <person name="Cavanaugh C.M."/>
        </authorList>
    </citation>
    <scope>NUCLEOTIDE SEQUENCE [LARGE SCALE GENOMIC DNA]</scope>
    <source>
        <strain evidence="4">Sveles-Q1</strain>
    </source>
</reference>
<dbReference type="RefSeq" id="WP_172840071.1">
    <property type="nucleotide sequence ID" value="NZ_MPRL01000005.1"/>
</dbReference>